<dbReference type="EMBL" id="JAGDFL010000007">
    <property type="protein sequence ID" value="KAG7401825.1"/>
    <property type="molecule type" value="Genomic_DNA"/>
</dbReference>
<feature type="domain" description="Knr4/Smi1-like" evidence="2">
    <location>
        <begin position="70"/>
        <end position="172"/>
    </location>
</feature>
<dbReference type="OrthoDB" id="58077at2759"/>
<reference evidence="3" key="1">
    <citation type="submission" date="2021-02" db="EMBL/GenBank/DDBJ databases">
        <authorList>
            <person name="Palmer J.M."/>
        </authorList>
    </citation>
    <scope>NUCLEOTIDE SEQUENCE</scope>
    <source>
        <strain evidence="3">SCRP23</strain>
    </source>
</reference>
<name>A0A8T1X737_9STRA</name>
<organism evidence="3 4">
    <name type="scientific">Phytophthora boehmeriae</name>
    <dbReference type="NCBI Taxonomy" id="109152"/>
    <lineage>
        <taxon>Eukaryota</taxon>
        <taxon>Sar</taxon>
        <taxon>Stramenopiles</taxon>
        <taxon>Oomycota</taxon>
        <taxon>Peronosporomycetes</taxon>
        <taxon>Peronosporales</taxon>
        <taxon>Peronosporaceae</taxon>
        <taxon>Phytophthora</taxon>
    </lineage>
</organism>
<evidence type="ECO:0000313" key="4">
    <source>
        <dbReference type="Proteomes" id="UP000693981"/>
    </source>
</evidence>
<dbReference type="AlphaFoldDB" id="A0A8T1X737"/>
<evidence type="ECO:0000259" key="2">
    <source>
        <dbReference type="Pfam" id="PF09346"/>
    </source>
</evidence>
<dbReference type="Proteomes" id="UP000693981">
    <property type="component" value="Unassembled WGS sequence"/>
</dbReference>
<feature type="region of interest" description="Disordered" evidence="1">
    <location>
        <begin position="1"/>
        <end position="21"/>
    </location>
</feature>
<keyword evidence="4" id="KW-1185">Reference proteome</keyword>
<gene>
    <name evidence="3" type="ORF">PHYBOEH_010288</name>
</gene>
<protein>
    <recommendedName>
        <fullName evidence="2">Knr4/Smi1-like domain-containing protein</fullName>
    </recommendedName>
</protein>
<dbReference type="InterPro" id="IPR018958">
    <property type="entry name" value="Knr4/Smi1-like_dom"/>
</dbReference>
<proteinExistence type="predicted"/>
<sequence length="197" mass="21521">MSGVHVVADGNPRKGAMDEDEGEQCIHDIVSWFQRKANLEKNAEKNAGTGSIIGQRPVNEHRVTLLLHSVDIEALEKTLGMEIPGALRSLLTTQSGGIWFDEYKSLTADGIINTAETLASVKGWDSALAPFAANVDGAALVTDAKSGDAVFEFSEDGKSDRPLAPTLWEYIEKYRNRLLSGKFDFVEDVGLVERSRK</sequence>
<accession>A0A8T1X737</accession>
<comment type="caution">
    <text evidence="3">The sequence shown here is derived from an EMBL/GenBank/DDBJ whole genome shotgun (WGS) entry which is preliminary data.</text>
</comment>
<dbReference type="Pfam" id="PF09346">
    <property type="entry name" value="SMI1_KNR4"/>
    <property type="match status" value="1"/>
</dbReference>
<evidence type="ECO:0000313" key="3">
    <source>
        <dbReference type="EMBL" id="KAG7401825.1"/>
    </source>
</evidence>
<evidence type="ECO:0000256" key="1">
    <source>
        <dbReference type="SAM" id="MobiDB-lite"/>
    </source>
</evidence>